<feature type="compositionally biased region" description="Acidic residues" evidence="10">
    <location>
        <begin position="176"/>
        <end position="196"/>
    </location>
</feature>
<feature type="compositionally biased region" description="Polar residues" evidence="10">
    <location>
        <begin position="334"/>
        <end position="347"/>
    </location>
</feature>
<comment type="cofactor">
    <cofactor evidence="1">
        <name>Mn(2+)</name>
        <dbReference type="ChEBI" id="CHEBI:29035"/>
    </cofactor>
</comment>
<evidence type="ECO:0000256" key="7">
    <source>
        <dbReference type="ARBA" id="ARBA00022912"/>
    </source>
</evidence>
<keyword evidence="7 9" id="KW-0904">Protein phosphatase</keyword>
<evidence type="ECO:0000256" key="9">
    <source>
        <dbReference type="RuleBase" id="RU003465"/>
    </source>
</evidence>
<accession>A0A0N5CWX3</accession>
<feature type="domain" description="PPM-type phosphatase" evidence="11">
    <location>
        <begin position="23"/>
        <end position="414"/>
    </location>
</feature>
<dbReference type="PROSITE" id="PS51746">
    <property type="entry name" value="PPM_2"/>
    <property type="match status" value="1"/>
</dbReference>
<evidence type="ECO:0000256" key="10">
    <source>
        <dbReference type="SAM" id="MobiDB-lite"/>
    </source>
</evidence>
<dbReference type="SUPFAM" id="SSF81606">
    <property type="entry name" value="PP2C-like"/>
    <property type="match status" value="1"/>
</dbReference>
<dbReference type="GO" id="GO:0046872">
    <property type="term" value="F:metal ion binding"/>
    <property type="evidence" value="ECO:0007669"/>
    <property type="project" value="UniProtKB-KW"/>
</dbReference>
<protein>
    <recommendedName>
        <fullName evidence="3">protein-serine/threonine phosphatase</fullName>
        <ecNumber evidence="3">3.1.3.16</ecNumber>
    </recommendedName>
</protein>
<organism evidence="14">
    <name type="scientific">Thelazia callipaeda</name>
    <name type="common">Oriental eyeworm</name>
    <name type="synonym">Parasitic nematode</name>
    <dbReference type="NCBI Taxonomy" id="103827"/>
    <lineage>
        <taxon>Eukaryota</taxon>
        <taxon>Metazoa</taxon>
        <taxon>Ecdysozoa</taxon>
        <taxon>Nematoda</taxon>
        <taxon>Chromadorea</taxon>
        <taxon>Rhabditida</taxon>
        <taxon>Spirurina</taxon>
        <taxon>Spiruromorpha</taxon>
        <taxon>Thelazioidea</taxon>
        <taxon>Thelaziidae</taxon>
        <taxon>Thelazia</taxon>
    </lineage>
</organism>
<dbReference type="Pfam" id="PF00481">
    <property type="entry name" value="PP2C"/>
    <property type="match status" value="1"/>
</dbReference>
<dbReference type="InterPro" id="IPR015655">
    <property type="entry name" value="PP2C"/>
</dbReference>
<evidence type="ECO:0000259" key="11">
    <source>
        <dbReference type="PROSITE" id="PS51746"/>
    </source>
</evidence>
<dbReference type="InterPro" id="IPR001932">
    <property type="entry name" value="PPM-type_phosphatase-like_dom"/>
</dbReference>
<dbReference type="GO" id="GO:0004722">
    <property type="term" value="F:protein serine/threonine phosphatase activity"/>
    <property type="evidence" value="ECO:0007669"/>
    <property type="project" value="UniProtKB-EC"/>
</dbReference>
<comment type="similarity">
    <text evidence="2 9">Belongs to the PP2C family.</text>
</comment>
<keyword evidence="13" id="KW-1185">Reference proteome</keyword>
<keyword evidence="6" id="KW-0460">Magnesium</keyword>
<keyword evidence="8" id="KW-0464">Manganese</keyword>
<evidence type="ECO:0000256" key="3">
    <source>
        <dbReference type="ARBA" id="ARBA00013081"/>
    </source>
</evidence>
<evidence type="ECO:0000256" key="1">
    <source>
        <dbReference type="ARBA" id="ARBA00001936"/>
    </source>
</evidence>
<dbReference type="EC" id="3.1.3.16" evidence="3"/>
<name>A0A0N5CWX3_THECL</name>
<dbReference type="InterPro" id="IPR000222">
    <property type="entry name" value="PP2C_BS"/>
</dbReference>
<dbReference type="Proteomes" id="UP000276776">
    <property type="component" value="Unassembled WGS sequence"/>
</dbReference>
<feature type="region of interest" description="Disordered" evidence="10">
    <location>
        <begin position="176"/>
        <end position="202"/>
    </location>
</feature>
<evidence type="ECO:0000313" key="14">
    <source>
        <dbReference type="WBParaSite" id="TCLT_0000486201-mRNA-1"/>
    </source>
</evidence>
<evidence type="ECO:0000256" key="6">
    <source>
        <dbReference type="ARBA" id="ARBA00022842"/>
    </source>
</evidence>
<dbReference type="InterPro" id="IPR036457">
    <property type="entry name" value="PPM-type-like_dom_sf"/>
</dbReference>
<evidence type="ECO:0000313" key="13">
    <source>
        <dbReference type="Proteomes" id="UP000276776"/>
    </source>
</evidence>
<reference evidence="14" key="1">
    <citation type="submission" date="2017-02" db="UniProtKB">
        <authorList>
            <consortium name="WormBaseParasite"/>
        </authorList>
    </citation>
    <scope>IDENTIFICATION</scope>
</reference>
<evidence type="ECO:0000256" key="5">
    <source>
        <dbReference type="ARBA" id="ARBA00022801"/>
    </source>
</evidence>
<dbReference type="PANTHER" id="PTHR13832:SF803">
    <property type="entry name" value="PROTEIN PHOSPHATASE 1G"/>
    <property type="match status" value="1"/>
</dbReference>
<evidence type="ECO:0000313" key="12">
    <source>
        <dbReference type="EMBL" id="VDN02025.1"/>
    </source>
</evidence>
<feature type="region of interest" description="Disordered" evidence="10">
    <location>
        <begin position="334"/>
        <end position="394"/>
    </location>
</feature>
<dbReference type="PANTHER" id="PTHR13832">
    <property type="entry name" value="PROTEIN PHOSPHATASE 2C"/>
    <property type="match status" value="1"/>
</dbReference>
<reference evidence="12 13" key="2">
    <citation type="submission" date="2018-11" db="EMBL/GenBank/DDBJ databases">
        <authorList>
            <consortium name="Pathogen Informatics"/>
        </authorList>
    </citation>
    <scope>NUCLEOTIDE SEQUENCE [LARGE SCALE GENOMIC DNA]</scope>
</reference>
<feature type="compositionally biased region" description="Acidic residues" evidence="10">
    <location>
        <begin position="363"/>
        <end position="380"/>
    </location>
</feature>
<keyword evidence="4" id="KW-0479">Metal-binding</keyword>
<dbReference type="AlphaFoldDB" id="A0A0N5CWX3"/>
<gene>
    <name evidence="12" type="ORF">TCLT_LOCUS4851</name>
</gene>
<sequence>MGAYLSKPVTEKISECGENERVRYGATSMQGWRINQEDAHNCIVNYDDDCSFFAVYDGHGGCEVARYAANHLPYMLKSSNCWYSQNYTKAIQDTFLQLDELLRSDAVLRELKKLRGSVERKCPDSSDDDDDKQALYEEAGMPIEAILKRYGILFQPGHNGKEAVINFGELREQIEQDNEEMPEISDEDENEVEENGSSEGEKEIIEEGLNGDLMVLEEAEDHEKELLKQADERTVEEKRKKRYSESPRSAIIAKRIKSIDDMVSTDSCDDLSSKTILNDSELITKNEKTEYAIMNEVAASDSEVPGPAELSPTTVSGDYVVEHESHTEKLQLSGTFDGQTTFSSDSEQSVDEDYNDAESPRESEEEEEDSDGLVEKEDESELSKFSDTPGEDSGSTACIVILFKALFLQVCTKW</sequence>
<evidence type="ECO:0000256" key="2">
    <source>
        <dbReference type="ARBA" id="ARBA00006702"/>
    </source>
</evidence>
<evidence type="ECO:0000256" key="4">
    <source>
        <dbReference type="ARBA" id="ARBA00022723"/>
    </source>
</evidence>
<dbReference type="STRING" id="103827.A0A0N5CWX3"/>
<proteinExistence type="inferred from homology"/>
<dbReference type="Gene3D" id="3.60.40.10">
    <property type="entry name" value="PPM-type phosphatase domain"/>
    <property type="match status" value="1"/>
</dbReference>
<evidence type="ECO:0000256" key="8">
    <source>
        <dbReference type="ARBA" id="ARBA00023211"/>
    </source>
</evidence>
<dbReference type="OMA" id="HESHTEK"/>
<dbReference type="SMART" id="SM00332">
    <property type="entry name" value="PP2Cc"/>
    <property type="match status" value="1"/>
</dbReference>
<dbReference type="OrthoDB" id="10264738at2759"/>
<keyword evidence="5 9" id="KW-0378">Hydrolase</keyword>
<dbReference type="WBParaSite" id="TCLT_0000486201-mRNA-1">
    <property type="protein sequence ID" value="TCLT_0000486201-mRNA-1"/>
    <property type="gene ID" value="TCLT_0000486201"/>
</dbReference>
<dbReference type="EMBL" id="UYYF01004307">
    <property type="protein sequence ID" value="VDN02025.1"/>
    <property type="molecule type" value="Genomic_DNA"/>
</dbReference>
<dbReference type="PROSITE" id="PS01032">
    <property type="entry name" value="PPM_1"/>
    <property type="match status" value="1"/>
</dbReference>